<protein>
    <submittedName>
        <fullName evidence="1">Uncharacterized protein</fullName>
    </submittedName>
</protein>
<dbReference type="Proteomes" id="UP001381693">
    <property type="component" value="Unassembled WGS sequence"/>
</dbReference>
<comment type="caution">
    <text evidence="1">The sequence shown here is derived from an EMBL/GenBank/DDBJ whole genome shotgun (WGS) entry which is preliminary data.</text>
</comment>
<name>A0AAN8WC09_HALRR</name>
<keyword evidence="2" id="KW-1185">Reference proteome</keyword>
<sequence length="420" mass="45405">MGHLWSSTKPHTPILCLSDAVKVQVFEDPNASLECPPLVAVKSLIECNFTAVSQGQDYELTSSYTEFGAPAQTYKVPGEVTSLYGATIGSSIFSSTTTFAAGDFVILHTAPARKGRIARVEVNADVAGWVAIYGVRPLCGSGEYCWERDQCNTGCTMASSVLTCSTGHLCPSEARCTVAPCPASTTASTSQLNYHMISSISVNMGVTVTNLPDSIAAEVHDGERLAVGCISLADCQNAPAAIYNRNSSVNENQDQLAIANTTLMLGDFSSEKLLVRVLVSDDPVIPLAQEFTCEGASSVPVSLVPTPYDATTEDYVLQGFHNISYTEHSSDSLCDMLGILRMELFAHHALRHIFFFCMMPRSTEAKMVNRLIDENIIIFLMPYSETANFELEAKAAGGHRSLSPFLQPAITWQEKIQLGE</sequence>
<dbReference type="AlphaFoldDB" id="A0AAN8WC09"/>
<evidence type="ECO:0000313" key="1">
    <source>
        <dbReference type="EMBL" id="KAK7028909.1"/>
    </source>
</evidence>
<accession>A0AAN8WC09</accession>
<reference evidence="1 2" key="1">
    <citation type="submission" date="2023-11" db="EMBL/GenBank/DDBJ databases">
        <title>Halocaridina rubra genome assembly.</title>
        <authorList>
            <person name="Smith C."/>
        </authorList>
    </citation>
    <scope>NUCLEOTIDE SEQUENCE [LARGE SCALE GENOMIC DNA]</scope>
    <source>
        <strain evidence="1">EP-1</strain>
        <tissue evidence="1">Whole</tissue>
    </source>
</reference>
<organism evidence="1 2">
    <name type="scientific">Halocaridina rubra</name>
    <name type="common">Hawaiian red shrimp</name>
    <dbReference type="NCBI Taxonomy" id="373956"/>
    <lineage>
        <taxon>Eukaryota</taxon>
        <taxon>Metazoa</taxon>
        <taxon>Ecdysozoa</taxon>
        <taxon>Arthropoda</taxon>
        <taxon>Crustacea</taxon>
        <taxon>Multicrustacea</taxon>
        <taxon>Malacostraca</taxon>
        <taxon>Eumalacostraca</taxon>
        <taxon>Eucarida</taxon>
        <taxon>Decapoda</taxon>
        <taxon>Pleocyemata</taxon>
        <taxon>Caridea</taxon>
        <taxon>Atyoidea</taxon>
        <taxon>Atyidae</taxon>
        <taxon>Halocaridina</taxon>
    </lineage>
</organism>
<dbReference type="EMBL" id="JAXCGZ010022646">
    <property type="protein sequence ID" value="KAK7028909.1"/>
    <property type="molecule type" value="Genomic_DNA"/>
</dbReference>
<gene>
    <name evidence="1" type="ORF">SK128_015025</name>
</gene>
<proteinExistence type="predicted"/>
<evidence type="ECO:0000313" key="2">
    <source>
        <dbReference type="Proteomes" id="UP001381693"/>
    </source>
</evidence>